<protein>
    <recommendedName>
        <fullName evidence="2">SWIM-type domain-containing protein</fullName>
    </recommendedName>
</protein>
<organism evidence="1">
    <name type="scientific">Cacopsylla melanoneura</name>
    <dbReference type="NCBI Taxonomy" id="428564"/>
    <lineage>
        <taxon>Eukaryota</taxon>
        <taxon>Metazoa</taxon>
        <taxon>Ecdysozoa</taxon>
        <taxon>Arthropoda</taxon>
        <taxon>Hexapoda</taxon>
        <taxon>Insecta</taxon>
        <taxon>Pterygota</taxon>
        <taxon>Neoptera</taxon>
        <taxon>Paraneoptera</taxon>
        <taxon>Hemiptera</taxon>
        <taxon>Sternorrhyncha</taxon>
        <taxon>Psylloidea</taxon>
        <taxon>Psyllidae</taxon>
        <taxon>Psyllinae</taxon>
        <taxon>Cacopsylla</taxon>
    </lineage>
</organism>
<evidence type="ECO:0008006" key="2">
    <source>
        <dbReference type="Google" id="ProtNLM"/>
    </source>
</evidence>
<proteinExistence type="predicted"/>
<evidence type="ECO:0000313" key="1">
    <source>
        <dbReference type="EMBL" id="CAG6786915.1"/>
    </source>
</evidence>
<reference evidence="1" key="1">
    <citation type="submission" date="2021-05" db="EMBL/GenBank/DDBJ databases">
        <authorList>
            <person name="Alioto T."/>
            <person name="Alioto T."/>
            <person name="Gomez Garrido J."/>
        </authorList>
    </citation>
    <scope>NUCLEOTIDE SEQUENCE</scope>
</reference>
<sequence>MHFIRDQLFSRIISSTKGKVSSKIADIRKAHSLSLSEKLCVSKMGEIWEVLEGKNKQIVTQAGTSCSCQLICGDCRVCIHKYVCTCYTSTIKWNMCKHIHAVAKSDISSVEEDPTLESDRSHVVEAILPSIVEPVRTVEGDIGKIRASINSILQSVTTVQQTSLILKSVSKLQGELELLLQNEKQLGPDQPEVKNTGKKRKISPQRRLLPIKKKQCKKAAKNNGPTRREVENIKSDLILSLL</sequence>
<dbReference type="AlphaFoldDB" id="A0A8D9FFV0"/>
<dbReference type="EMBL" id="HBUF01650871">
    <property type="protein sequence ID" value="CAG6786915.1"/>
    <property type="molecule type" value="Transcribed_RNA"/>
</dbReference>
<accession>A0A8D9FFV0</accession>
<name>A0A8D9FFV0_9HEMI</name>